<keyword evidence="4" id="KW-1185">Reference proteome</keyword>
<name>A0A267GPS4_9PLAT</name>
<dbReference type="STRING" id="282301.A0A267GPS4"/>
<feature type="compositionally biased region" description="Acidic residues" evidence="1">
    <location>
        <begin position="232"/>
        <end position="242"/>
    </location>
</feature>
<evidence type="ECO:0000259" key="2">
    <source>
        <dbReference type="PROSITE" id="PS50030"/>
    </source>
</evidence>
<gene>
    <name evidence="3" type="ORF">BOX15_Mlig033312g1</name>
</gene>
<proteinExistence type="predicted"/>
<evidence type="ECO:0000313" key="3">
    <source>
        <dbReference type="EMBL" id="PAA88028.1"/>
    </source>
</evidence>
<comment type="caution">
    <text evidence="3">The sequence shown here is derived from an EMBL/GenBank/DDBJ whole genome shotgun (WGS) entry which is preliminary data.</text>
</comment>
<evidence type="ECO:0000256" key="1">
    <source>
        <dbReference type="SAM" id="MobiDB-lite"/>
    </source>
</evidence>
<feature type="domain" description="UBA" evidence="2">
    <location>
        <begin position="297"/>
        <end position="340"/>
    </location>
</feature>
<feature type="region of interest" description="Disordered" evidence="1">
    <location>
        <begin position="232"/>
        <end position="279"/>
    </location>
</feature>
<dbReference type="InterPro" id="IPR015940">
    <property type="entry name" value="UBA"/>
</dbReference>
<accession>A0A267GPS4</accession>
<sequence>MDLKVSIFESRAERSPTDFFITDLNSVTMDTTLNKVFDLCWNKQSNVNFNWTASHVVAICRGVRHEDLSKSLNQLLHQDAKSVTGSKTSLSVQFVARNRHRSSANSQQLVEQTLRSLHSAALLPGGLLALCKAASQLDAADVPGLGEDRRAQEIITDHRLQGVMLKRPRLLQQLVRRHPVLASAIATVVKRVQQNAQSARLPTSAPGAASAVAGNMPPGANYNVDFESVLDEDEDNDGEGEDGAAAAAMPTPSPMQRGSRSRPTSSSASGGASGGSAGQVSSDFLRQAMAQAFTLIPARQRFANQLRALREMGITDEEAALRVLEQNNGDLELTIDHMFN</sequence>
<feature type="compositionally biased region" description="Low complexity" evidence="1">
    <location>
        <begin position="257"/>
        <end position="270"/>
    </location>
</feature>
<organism evidence="3 4">
    <name type="scientific">Macrostomum lignano</name>
    <dbReference type="NCBI Taxonomy" id="282301"/>
    <lineage>
        <taxon>Eukaryota</taxon>
        <taxon>Metazoa</taxon>
        <taxon>Spiralia</taxon>
        <taxon>Lophotrochozoa</taxon>
        <taxon>Platyhelminthes</taxon>
        <taxon>Rhabditophora</taxon>
        <taxon>Macrostomorpha</taxon>
        <taxon>Macrostomida</taxon>
        <taxon>Macrostomidae</taxon>
        <taxon>Macrostomum</taxon>
    </lineage>
</organism>
<evidence type="ECO:0000313" key="4">
    <source>
        <dbReference type="Proteomes" id="UP000215902"/>
    </source>
</evidence>
<dbReference type="Gene3D" id="1.10.8.10">
    <property type="entry name" value="DNA helicase RuvA subunit, C-terminal domain"/>
    <property type="match status" value="1"/>
</dbReference>
<protein>
    <recommendedName>
        <fullName evidence="2">UBA domain-containing protein</fullName>
    </recommendedName>
</protein>
<dbReference type="PROSITE" id="PS50030">
    <property type="entry name" value="UBA"/>
    <property type="match status" value="1"/>
</dbReference>
<dbReference type="EMBL" id="NIVC01000206">
    <property type="protein sequence ID" value="PAA88028.1"/>
    <property type="molecule type" value="Genomic_DNA"/>
</dbReference>
<dbReference type="OrthoDB" id="10016665at2759"/>
<dbReference type="SMART" id="SM00165">
    <property type="entry name" value="UBA"/>
    <property type="match status" value="1"/>
</dbReference>
<dbReference type="AlphaFoldDB" id="A0A267GPS4"/>
<feature type="region of interest" description="Disordered" evidence="1">
    <location>
        <begin position="198"/>
        <end position="217"/>
    </location>
</feature>
<dbReference type="SUPFAM" id="SSF46934">
    <property type="entry name" value="UBA-like"/>
    <property type="match status" value="1"/>
</dbReference>
<reference evidence="3 4" key="1">
    <citation type="submission" date="2017-06" db="EMBL/GenBank/DDBJ databases">
        <title>A platform for efficient transgenesis in Macrostomum lignano, a flatworm model organism for stem cell research.</title>
        <authorList>
            <person name="Berezikov E."/>
        </authorList>
    </citation>
    <scope>NUCLEOTIDE SEQUENCE [LARGE SCALE GENOMIC DNA]</scope>
    <source>
        <strain evidence="3">DV1</strain>
        <tissue evidence="3">Whole organism</tissue>
    </source>
</reference>
<dbReference type="InterPro" id="IPR009060">
    <property type="entry name" value="UBA-like_sf"/>
</dbReference>
<dbReference type="Proteomes" id="UP000215902">
    <property type="component" value="Unassembled WGS sequence"/>
</dbReference>